<gene>
    <name evidence="2" type="ORF">MDA_GLEAN10020673</name>
</gene>
<dbReference type="GO" id="GO:0005840">
    <property type="term" value="C:ribosome"/>
    <property type="evidence" value="ECO:0007669"/>
    <property type="project" value="UniProtKB-KW"/>
</dbReference>
<dbReference type="Proteomes" id="UP000010556">
    <property type="component" value="Unassembled WGS sequence"/>
</dbReference>
<keyword evidence="2" id="KW-0689">Ribosomal protein</keyword>
<protein>
    <submittedName>
        <fullName evidence="2">40S ribosomal protein SA</fullName>
    </submittedName>
</protein>
<organism evidence="2 3">
    <name type="scientific">Myotis davidii</name>
    <name type="common">David's myotis</name>
    <dbReference type="NCBI Taxonomy" id="225400"/>
    <lineage>
        <taxon>Eukaryota</taxon>
        <taxon>Metazoa</taxon>
        <taxon>Chordata</taxon>
        <taxon>Craniata</taxon>
        <taxon>Vertebrata</taxon>
        <taxon>Euteleostomi</taxon>
        <taxon>Mammalia</taxon>
        <taxon>Eutheria</taxon>
        <taxon>Laurasiatheria</taxon>
        <taxon>Chiroptera</taxon>
        <taxon>Yangochiroptera</taxon>
        <taxon>Vespertilionidae</taxon>
        <taxon>Myotis</taxon>
    </lineage>
</organism>
<accession>L5LUE4</accession>
<evidence type="ECO:0000313" key="3">
    <source>
        <dbReference type="Proteomes" id="UP000010556"/>
    </source>
</evidence>
<dbReference type="AlphaFoldDB" id="L5LUE4"/>
<sequence length="174" mass="18629">MALQQQLRGEALEHREEEPGGWHAAKVGRHPCEMSLSLHTMITVGTAGNRGPTTSLSRRHPVLTCPHPLGNRSSSALCRHLHLVQGEGAPSASLTAGWGPCSAHARTSAQGGSFSQEHLRELTPDRCCSTDPEETGKDELAPAEITWTWEELRGERTAPAPEFAATQPEVAAGS</sequence>
<keyword evidence="2" id="KW-0687">Ribonucleoprotein</keyword>
<keyword evidence="3" id="KW-1185">Reference proteome</keyword>
<dbReference type="EMBL" id="KB107782">
    <property type="protein sequence ID" value="ELK29716.1"/>
    <property type="molecule type" value="Genomic_DNA"/>
</dbReference>
<evidence type="ECO:0000313" key="2">
    <source>
        <dbReference type="EMBL" id="ELK29716.1"/>
    </source>
</evidence>
<feature type="region of interest" description="Disordered" evidence="1">
    <location>
        <begin position="1"/>
        <end position="23"/>
    </location>
</feature>
<evidence type="ECO:0000256" key="1">
    <source>
        <dbReference type="SAM" id="MobiDB-lite"/>
    </source>
</evidence>
<feature type="region of interest" description="Disordered" evidence="1">
    <location>
        <begin position="153"/>
        <end position="174"/>
    </location>
</feature>
<feature type="compositionally biased region" description="Basic and acidic residues" evidence="1">
    <location>
        <begin position="10"/>
        <end position="20"/>
    </location>
</feature>
<proteinExistence type="predicted"/>
<name>L5LUE4_MYODS</name>
<reference evidence="3" key="1">
    <citation type="journal article" date="2013" name="Science">
        <title>Comparative analysis of bat genomes provides insight into the evolution of flight and immunity.</title>
        <authorList>
            <person name="Zhang G."/>
            <person name="Cowled C."/>
            <person name="Shi Z."/>
            <person name="Huang Z."/>
            <person name="Bishop-Lilly K.A."/>
            <person name="Fang X."/>
            <person name="Wynne J.W."/>
            <person name="Xiong Z."/>
            <person name="Baker M.L."/>
            <person name="Zhao W."/>
            <person name="Tachedjian M."/>
            <person name="Zhu Y."/>
            <person name="Zhou P."/>
            <person name="Jiang X."/>
            <person name="Ng J."/>
            <person name="Yang L."/>
            <person name="Wu L."/>
            <person name="Xiao J."/>
            <person name="Feng Y."/>
            <person name="Chen Y."/>
            <person name="Sun X."/>
            <person name="Zhang Y."/>
            <person name="Marsh G.A."/>
            <person name="Crameri G."/>
            <person name="Broder C.C."/>
            <person name="Frey K.G."/>
            <person name="Wang L.F."/>
            <person name="Wang J."/>
        </authorList>
    </citation>
    <scope>NUCLEOTIDE SEQUENCE [LARGE SCALE GENOMIC DNA]</scope>
</reference>